<dbReference type="HAMAP" id="MF_00503">
    <property type="entry name" value="Ribosomal_bL9"/>
    <property type="match status" value="1"/>
</dbReference>
<evidence type="ECO:0000256" key="1">
    <source>
        <dbReference type="ARBA" id="ARBA00010605"/>
    </source>
</evidence>
<comment type="function">
    <text evidence="7">Binds to the 23S rRNA.</text>
</comment>
<keyword evidence="4 7" id="KW-0689">Ribosomal protein</keyword>
<sequence length="155" mass="18139">MATDKLKVLMLQRIAGIGKQWEIVEVSYSQAKNYLIPKNLAKLVTKEQIEKLENTKETQIKNTKDNIYNRHKIAETLHTKEIEFEVKWNKDKIFGGIGEADIIAKINKDFGIRLEKKNIILPEKHHIKKAWIYDIKLNLWSDVYARISLILKVVN</sequence>
<keyword evidence="3 7" id="KW-0694">RNA-binding</keyword>
<dbReference type="InterPro" id="IPR020070">
    <property type="entry name" value="Ribosomal_bL9_N"/>
</dbReference>
<evidence type="ECO:0000256" key="5">
    <source>
        <dbReference type="ARBA" id="ARBA00023274"/>
    </source>
</evidence>
<dbReference type="PANTHER" id="PTHR21368">
    <property type="entry name" value="50S RIBOSOMAL PROTEIN L9"/>
    <property type="match status" value="1"/>
</dbReference>
<dbReference type="GO" id="GO:0005840">
    <property type="term" value="C:ribosome"/>
    <property type="evidence" value="ECO:0007669"/>
    <property type="project" value="UniProtKB-KW"/>
</dbReference>
<comment type="similarity">
    <text evidence="1 7">Belongs to the bacterial ribosomal protein bL9 family.</text>
</comment>
<proteinExistence type="inferred from homology"/>
<dbReference type="InterPro" id="IPR009027">
    <property type="entry name" value="Ribosomal_bL9/RNase_H1_N"/>
</dbReference>
<evidence type="ECO:0000256" key="7">
    <source>
        <dbReference type="HAMAP-Rule" id="MF_00503"/>
    </source>
</evidence>
<reference evidence="10" key="1">
    <citation type="journal article" date="2012" name="Science">
        <title>Fermentation, hydrogen, and sulfur metabolism in multiple uncultivated bacterial phyla.</title>
        <authorList>
            <person name="Wrighton K.C."/>
            <person name="Thomas B.C."/>
            <person name="Sharon I."/>
            <person name="Miller C.S."/>
            <person name="Castelle C.J."/>
            <person name="VerBerkmoes N.C."/>
            <person name="Wilkins M.J."/>
            <person name="Hettich R.L."/>
            <person name="Lipton M.S."/>
            <person name="Williams K.H."/>
            <person name="Long P.E."/>
            <person name="Banfield J.F."/>
        </authorList>
    </citation>
    <scope>NUCLEOTIDE SEQUENCE [LARGE SCALE GENOMIC DNA]</scope>
</reference>
<dbReference type="GO" id="GO:1990904">
    <property type="term" value="C:ribonucleoprotein complex"/>
    <property type="evidence" value="ECO:0007669"/>
    <property type="project" value="UniProtKB-KW"/>
</dbReference>
<dbReference type="InterPro" id="IPR020594">
    <property type="entry name" value="Ribosomal_bL9_bac/chp"/>
</dbReference>
<evidence type="ECO:0000256" key="2">
    <source>
        <dbReference type="ARBA" id="ARBA00022730"/>
    </source>
</evidence>
<dbReference type="InterPro" id="IPR020069">
    <property type="entry name" value="Ribosomal_bL9_C"/>
</dbReference>
<gene>
    <name evidence="7 10" type="primary">rplI</name>
    <name evidence="10" type="ORF">ACD_49C00067G0041</name>
</gene>
<dbReference type="Gene3D" id="3.10.430.100">
    <property type="entry name" value="Ribosomal protein L9, C-terminal domain"/>
    <property type="match status" value="1"/>
</dbReference>
<evidence type="ECO:0000259" key="9">
    <source>
        <dbReference type="Pfam" id="PF03948"/>
    </source>
</evidence>
<keyword evidence="5 7" id="KW-0687">Ribonucleoprotein</keyword>
<dbReference type="InterPro" id="IPR036791">
    <property type="entry name" value="Ribosomal_bL9_C_sf"/>
</dbReference>
<evidence type="ECO:0000256" key="6">
    <source>
        <dbReference type="ARBA" id="ARBA00035292"/>
    </source>
</evidence>
<evidence type="ECO:0000256" key="3">
    <source>
        <dbReference type="ARBA" id="ARBA00022884"/>
    </source>
</evidence>
<dbReference type="SUPFAM" id="SSF55653">
    <property type="entry name" value="Ribosomal protein L9 C-domain"/>
    <property type="match status" value="1"/>
</dbReference>
<feature type="domain" description="Ribosomal protein L9" evidence="8">
    <location>
        <begin position="7"/>
        <end position="52"/>
    </location>
</feature>
<dbReference type="GO" id="GO:0019843">
    <property type="term" value="F:rRNA binding"/>
    <property type="evidence" value="ECO:0007669"/>
    <property type="project" value="UniProtKB-UniRule"/>
</dbReference>
<dbReference type="InterPro" id="IPR000244">
    <property type="entry name" value="Ribosomal_bL9"/>
</dbReference>
<organism evidence="10">
    <name type="scientific">uncultured bacterium</name>
    <name type="common">gcode 4</name>
    <dbReference type="NCBI Taxonomy" id="1234023"/>
    <lineage>
        <taxon>Bacteria</taxon>
        <taxon>environmental samples</taxon>
    </lineage>
</organism>
<feature type="domain" description="Large ribosomal subunit protein bL9 C-terminal" evidence="9">
    <location>
        <begin position="71"/>
        <end position="149"/>
    </location>
</feature>
<keyword evidence="2 7" id="KW-0699">rRNA-binding</keyword>
<dbReference type="Pfam" id="PF01281">
    <property type="entry name" value="Ribosomal_L9_N"/>
    <property type="match status" value="1"/>
</dbReference>
<name>K2ADD8_9BACT</name>
<dbReference type="AlphaFoldDB" id="K2ADD8"/>
<protein>
    <recommendedName>
        <fullName evidence="6 7">Large ribosomal subunit protein bL9</fullName>
    </recommendedName>
</protein>
<accession>K2ADD8</accession>
<dbReference type="Gene3D" id="3.40.5.10">
    <property type="entry name" value="Ribosomal protein L9, N-terminal domain"/>
    <property type="match status" value="1"/>
</dbReference>
<dbReference type="GO" id="GO:0006412">
    <property type="term" value="P:translation"/>
    <property type="evidence" value="ECO:0007669"/>
    <property type="project" value="UniProtKB-UniRule"/>
</dbReference>
<evidence type="ECO:0000256" key="4">
    <source>
        <dbReference type="ARBA" id="ARBA00022980"/>
    </source>
</evidence>
<evidence type="ECO:0000259" key="8">
    <source>
        <dbReference type="Pfam" id="PF01281"/>
    </source>
</evidence>
<dbReference type="GO" id="GO:0003735">
    <property type="term" value="F:structural constituent of ribosome"/>
    <property type="evidence" value="ECO:0007669"/>
    <property type="project" value="InterPro"/>
</dbReference>
<evidence type="ECO:0000313" key="10">
    <source>
        <dbReference type="EMBL" id="EKD66055.1"/>
    </source>
</evidence>
<dbReference type="EMBL" id="AMFJ01021653">
    <property type="protein sequence ID" value="EKD66055.1"/>
    <property type="molecule type" value="Genomic_DNA"/>
</dbReference>
<dbReference type="Pfam" id="PF03948">
    <property type="entry name" value="Ribosomal_L9_C"/>
    <property type="match status" value="1"/>
</dbReference>
<dbReference type="InterPro" id="IPR036935">
    <property type="entry name" value="Ribosomal_bL9_N_sf"/>
</dbReference>
<dbReference type="SUPFAM" id="SSF55658">
    <property type="entry name" value="L9 N-domain-like"/>
    <property type="match status" value="1"/>
</dbReference>
<dbReference type="NCBIfam" id="TIGR00158">
    <property type="entry name" value="L9"/>
    <property type="match status" value="1"/>
</dbReference>
<comment type="caution">
    <text evidence="10">The sequence shown here is derived from an EMBL/GenBank/DDBJ whole genome shotgun (WGS) entry which is preliminary data.</text>
</comment>